<comment type="function">
    <text evidence="5">Transcriptional regulator of the ttuABCDE tartrate utilization operon.</text>
</comment>
<dbReference type="PANTHER" id="PTHR30537">
    <property type="entry name" value="HTH-TYPE TRANSCRIPTIONAL REGULATOR"/>
    <property type="match status" value="1"/>
</dbReference>
<proteinExistence type="inferred from homology"/>
<dbReference type="AlphaFoldDB" id="A0A154I8P7"/>
<dbReference type="InterPro" id="IPR000847">
    <property type="entry name" value="LysR_HTH_N"/>
</dbReference>
<dbReference type="PANTHER" id="PTHR30537:SF1">
    <property type="entry name" value="HTH-TYPE TRANSCRIPTIONAL REGULATOR PGRR"/>
    <property type="match status" value="1"/>
</dbReference>
<dbReference type="SUPFAM" id="SSF53850">
    <property type="entry name" value="Periplasmic binding protein-like II"/>
    <property type="match status" value="1"/>
</dbReference>
<sequence>MNYRPTLADLRALSAIVTHRSFRKAADELALSPSTLSHMMRSLEANMGVRLLNRTTRSVAATEAGERLVTRLTPLFRDFDLALEEVNEFRGHPSGTLRINTSEIAARVLLDAAVPTFLTRYPDMSFDLVTDNRLVDVVADGFDAGIRLREAVPLDMIAVEFGGDTRFVSVASPVYLAAHPAPQTPDELKSHACIRFRLPSGKLFRWEFEKHGHELAVDVPGVLTLDHVELMAQAAAKGLGIAYVSDRTAQPFLESGALVTVLDDWCPAIPGLCLYYPGHRHVPQGLRAFITVLTEVERHGR</sequence>
<comment type="caution">
    <text evidence="9">The sequence shown here is derived from an EMBL/GenBank/DDBJ whole genome shotgun (WGS) entry which is preliminary data.</text>
</comment>
<dbReference type="EMBL" id="LVYU01000144">
    <property type="protein sequence ID" value="KZA96922.1"/>
    <property type="molecule type" value="Genomic_DNA"/>
</dbReference>
<dbReference type="Gene3D" id="3.40.190.290">
    <property type="match status" value="1"/>
</dbReference>
<reference evidence="9" key="1">
    <citation type="submission" date="2016-03" db="EMBL/GenBank/DDBJ databases">
        <title>Microsymbionts genomes from the relict species Vavilovia formosa.</title>
        <authorList>
            <person name="Chirak E."/>
            <person name="Kimeklis A."/>
            <person name="Kopat V."/>
            <person name="Andronov E."/>
        </authorList>
    </citation>
    <scope>NUCLEOTIDE SEQUENCE [LARGE SCALE GENOMIC DNA]</scope>
    <source>
        <strain evidence="9">Vaf12</strain>
    </source>
</reference>
<comment type="similarity">
    <text evidence="1">Belongs to the LysR transcriptional regulatory family.</text>
</comment>
<name>A0A154I8P7_RHILE</name>
<evidence type="ECO:0000256" key="3">
    <source>
        <dbReference type="ARBA" id="ARBA00023125"/>
    </source>
</evidence>
<dbReference type="FunFam" id="1.10.10.10:FF:000001">
    <property type="entry name" value="LysR family transcriptional regulator"/>
    <property type="match status" value="1"/>
</dbReference>
<evidence type="ECO:0000256" key="5">
    <source>
        <dbReference type="ARBA" id="ARBA00054626"/>
    </source>
</evidence>
<organism evidence="9">
    <name type="scientific">Rhizobium leguminosarum</name>
    <dbReference type="NCBI Taxonomy" id="384"/>
    <lineage>
        <taxon>Bacteria</taxon>
        <taxon>Pseudomonadati</taxon>
        <taxon>Pseudomonadota</taxon>
        <taxon>Alphaproteobacteria</taxon>
        <taxon>Hyphomicrobiales</taxon>
        <taxon>Rhizobiaceae</taxon>
        <taxon>Rhizobium/Agrobacterium group</taxon>
        <taxon>Rhizobium</taxon>
    </lineage>
</organism>
<keyword evidence="3" id="KW-0238">DNA-binding</keyword>
<dbReference type="Pfam" id="PF00126">
    <property type="entry name" value="HTH_1"/>
    <property type="match status" value="1"/>
</dbReference>
<dbReference type="CDD" id="cd08474">
    <property type="entry name" value="PBP2_CrgA_like_5"/>
    <property type="match status" value="1"/>
</dbReference>
<evidence type="ECO:0000256" key="2">
    <source>
        <dbReference type="ARBA" id="ARBA00023015"/>
    </source>
</evidence>
<accession>A0A154I8P7</accession>
<dbReference type="InterPro" id="IPR058163">
    <property type="entry name" value="LysR-type_TF_proteobact-type"/>
</dbReference>
<evidence type="ECO:0000256" key="6">
    <source>
        <dbReference type="ARBA" id="ARBA00067332"/>
    </source>
</evidence>
<dbReference type="GO" id="GO:0043565">
    <property type="term" value="F:sequence-specific DNA binding"/>
    <property type="evidence" value="ECO:0007669"/>
    <property type="project" value="TreeGrafter"/>
</dbReference>
<dbReference type="InterPro" id="IPR036390">
    <property type="entry name" value="WH_DNA-bd_sf"/>
</dbReference>
<evidence type="ECO:0000259" key="8">
    <source>
        <dbReference type="PROSITE" id="PS50931"/>
    </source>
</evidence>
<keyword evidence="4" id="KW-0804">Transcription</keyword>
<evidence type="ECO:0000256" key="1">
    <source>
        <dbReference type="ARBA" id="ARBA00009437"/>
    </source>
</evidence>
<keyword evidence="2" id="KW-0805">Transcription regulation</keyword>
<dbReference type="InterPro" id="IPR036388">
    <property type="entry name" value="WH-like_DNA-bd_sf"/>
</dbReference>
<evidence type="ECO:0000256" key="7">
    <source>
        <dbReference type="ARBA" id="ARBA00083243"/>
    </source>
</evidence>
<gene>
    <name evidence="9" type="ORF">A4A59_33855</name>
</gene>
<dbReference type="Pfam" id="PF03466">
    <property type="entry name" value="LysR_substrate"/>
    <property type="match status" value="1"/>
</dbReference>
<dbReference type="RefSeq" id="WP_062945086.1">
    <property type="nucleotide sequence ID" value="NZ_CP171846.1"/>
</dbReference>
<dbReference type="PROSITE" id="PS50931">
    <property type="entry name" value="HTH_LYSR"/>
    <property type="match status" value="1"/>
</dbReference>
<dbReference type="GO" id="GO:0006351">
    <property type="term" value="P:DNA-templated transcription"/>
    <property type="evidence" value="ECO:0007669"/>
    <property type="project" value="TreeGrafter"/>
</dbReference>
<feature type="domain" description="HTH lysR-type" evidence="8">
    <location>
        <begin position="5"/>
        <end position="62"/>
    </location>
</feature>
<protein>
    <recommendedName>
        <fullName evidence="6">HTH-type transcriptional regulator TtuA</fullName>
    </recommendedName>
    <alternativeName>
        <fullName evidence="7">Tartrate utilization transcriptional regulator</fullName>
    </alternativeName>
</protein>
<dbReference type="InterPro" id="IPR005119">
    <property type="entry name" value="LysR_subst-bd"/>
</dbReference>
<evidence type="ECO:0000256" key="4">
    <source>
        <dbReference type="ARBA" id="ARBA00023163"/>
    </source>
</evidence>
<dbReference type="GO" id="GO:0003700">
    <property type="term" value="F:DNA-binding transcription factor activity"/>
    <property type="evidence" value="ECO:0007669"/>
    <property type="project" value="InterPro"/>
</dbReference>
<dbReference type="SUPFAM" id="SSF46785">
    <property type="entry name" value="Winged helix' DNA-binding domain"/>
    <property type="match status" value="1"/>
</dbReference>
<evidence type="ECO:0000313" key="9">
    <source>
        <dbReference type="EMBL" id="KZA96922.1"/>
    </source>
</evidence>
<dbReference type="Gene3D" id="1.10.10.10">
    <property type="entry name" value="Winged helix-like DNA-binding domain superfamily/Winged helix DNA-binding domain"/>
    <property type="match status" value="1"/>
</dbReference>